<feature type="region of interest" description="Disordered" evidence="1">
    <location>
        <begin position="128"/>
        <end position="176"/>
    </location>
</feature>
<comment type="caution">
    <text evidence="2">The sequence shown here is derived from an EMBL/GenBank/DDBJ whole genome shotgun (WGS) entry which is preliminary data.</text>
</comment>
<evidence type="ECO:0000313" key="2">
    <source>
        <dbReference type="EMBL" id="KAG0559229.1"/>
    </source>
</evidence>
<proteinExistence type="predicted"/>
<keyword evidence="3" id="KW-1185">Reference proteome</keyword>
<dbReference type="EMBL" id="CM026431">
    <property type="protein sequence ID" value="KAG0559229.1"/>
    <property type="molecule type" value="Genomic_DNA"/>
</dbReference>
<evidence type="ECO:0000313" key="3">
    <source>
        <dbReference type="Proteomes" id="UP000822688"/>
    </source>
</evidence>
<feature type="region of interest" description="Disordered" evidence="1">
    <location>
        <begin position="71"/>
        <end position="90"/>
    </location>
</feature>
<protein>
    <submittedName>
        <fullName evidence="2">Uncharacterized protein</fullName>
    </submittedName>
</protein>
<feature type="compositionally biased region" description="Low complexity" evidence="1">
    <location>
        <begin position="73"/>
        <end position="88"/>
    </location>
</feature>
<feature type="compositionally biased region" description="Polar residues" evidence="1">
    <location>
        <begin position="134"/>
        <end position="147"/>
    </location>
</feature>
<name>A0A8T0GM16_CERPU</name>
<evidence type="ECO:0000256" key="1">
    <source>
        <dbReference type="SAM" id="MobiDB-lite"/>
    </source>
</evidence>
<dbReference type="Proteomes" id="UP000822688">
    <property type="component" value="Chromosome 10"/>
</dbReference>
<feature type="compositionally biased region" description="Polar residues" evidence="1">
    <location>
        <begin position="165"/>
        <end position="176"/>
    </location>
</feature>
<sequence length="209" mass="23035">MNTLGSFPLLQTLWRSPTFTESFFTTQIAASEISNQIGTLRVSLSIHQNQSSSSKQRTHVQILPKPTFITNPSSFTAQSTSTSTNSPSFLQPTKPYLLQLPPAPQTLRSTHTLPLMLPPLLPSLPLTSHGTSSDSIHPSTSKQSCTQHGFHGTPYRTVPFDRQSDQTTSTNLLPADTPPTSSTLTYILYINQHCTISTMLDSREINYDT</sequence>
<gene>
    <name evidence="2" type="ORF">KC19_10G088900</name>
</gene>
<reference evidence="2" key="1">
    <citation type="submission" date="2020-06" db="EMBL/GenBank/DDBJ databases">
        <title>WGS assembly of Ceratodon purpureus strain R40.</title>
        <authorList>
            <person name="Carey S.B."/>
            <person name="Jenkins J."/>
            <person name="Shu S."/>
            <person name="Lovell J.T."/>
            <person name="Sreedasyam A."/>
            <person name="Maumus F."/>
            <person name="Tiley G.P."/>
            <person name="Fernandez-Pozo N."/>
            <person name="Barry K."/>
            <person name="Chen C."/>
            <person name="Wang M."/>
            <person name="Lipzen A."/>
            <person name="Daum C."/>
            <person name="Saski C.A."/>
            <person name="Payton A.C."/>
            <person name="Mcbreen J.C."/>
            <person name="Conrad R.E."/>
            <person name="Kollar L.M."/>
            <person name="Olsson S."/>
            <person name="Huttunen S."/>
            <person name="Landis J.B."/>
            <person name="Wickett N.J."/>
            <person name="Johnson M.G."/>
            <person name="Rensing S.A."/>
            <person name="Grimwood J."/>
            <person name="Schmutz J."/>
            <person name="Mcdaniel S.F."/>
        </authorList>
    </citation>
    <scope>NUCLEOTIDE SEQUENCE</scope>
    <source>
        <strain evidence="2">R40</strain>
    </source>
</reference>
<dbReference type="AlphaFoldDB" id="A0A8T0GM16"/>
<organism evidence="2 3">
    <name type="scientific">Ceratodon purpureus</name>
    <name type="common">Fire moss</name>
    <name type="synonym">Dicranum purpureum</name>
    <dbReference type="NCBI Taxonomy" id="3225"/>
    <lineage>
        <taxon>Eukaryota</taxon>
        <taxon>Viridiplantae</taxon>
        <taxon>Streptophyta</taxon>
        <taxon>Embryophyta</taxon>
        <taxon>Bryophyta</taxon>
        <taxon>Bryophytina</taxon>
        <taxon>Bryopsida</taxon>
        <taxon>Dicranidae</taxon>
        <taxon>Pseudoditrichales</taxon>
        <taxon>Ditrichaceae</taxon>
        <taxon>Ceratodon</taxon>
    </lineage>
</organism>
<accession>A0A8T0GM16</accession>